<sequence>METSVETPMEGLNIRYKDEDGTVLYESYIPPSRDAIYLPTYVLYLLIAVFIVVSVLYAIIGHLIKDLIHDFADRLFGEQPEEIVVNYCEAKDKFMADWSPETSPELEAMARAEENKMVDLDFMKSPAIWILSTEPRGSRSGPRVVFGKRS</sequence>
<comment type="caution">
    <text evidence="2">The sequence shown here is derived from an EMBL/GenBank/DDBJ whole genome shotgun (WGS) entry which is preliminary data.</text>
</comment>
<name>A0A8S4ARE8_9TELE</name>
<keyword evidence="1" id="KW-0472">Membrane</keyword>
<keyword evidence="1" id="KW-1133">Transmembrane helix</keyword>
<reference evidence="2" key="1">
    <citation type="submission" date="2021-05" db="EMBL/GenBank/DDBJ databases">
        <authorList>
            <person name="Tigano A."/>
        </authorList>
    </citation>
    <scope>NUCLEOTIDE SEQUENCE</scope>
</reference>
<dbReference type="OrthoDB" id="8848457at2759"/>
<dbReference type="AlphaFoldDB" id="A0A8S4ARE8"/>
<gene>
    <name evidence="2" type="ORF">MMEN_LOCUS7859</name>
</gene>
<protein>
    <submittedName>
        <fullName evidence="2">(Atlantic silverside) hypothetical protein</fullName>
    </submittedName>
</protein>
<evidence type="ECO:0000256" key="1">
    <source>
        <dbReference type="SAM" id="Phobius"/>
    </source>
</evidence>
<accession>A0A8S4ARE8</accession>
<evidence type="ECO:0000313" key="3">
    <source>
        <dbReference type="Proteomes" id="UP000677803"/>
    </source>
</evidence>
<keyword evidence="3" id="KW-1185">Reference proteome</keyword>
<keyword evidence="1" id="KW-0812">Transmembrane</keyword>
<dbReference type="Proteomes" id="UP000677803">
    <property type="component" value="Unassembled WGS sequence"/>
</dbReference>
<evidence type="ECO:0000313" key="2">
    <source>
        <dbReference type="EMBL" id="CAG5896793.1"/>
    </source>
</evidence>
<proteinExistence type="predicted"/>
<organism evidence="2 3">
    <name type="scientific">Menidia menidia</name>
    <name type="common">Atlantic silverside</name>
    <dbReference type="NCBI Taxonomy" id="238744"/>
    <lineage>
        <taxon>Eukaryota</taxon>
        <taxon>Metazoa</taxon>
        <taxon>Chordata</taxon>
        <taxon>Craniata</taxon>
        <taxon>Vertebrata</taxon>
        <taxon>Euteleostomi</taxon>
        <taxon>Actinopterygii</taxon>
        <taxon>Neopterygii</taxon>
        <taxon>Teleostei</taxon>
        <taxon>Neoteleostei</taxon>
        <taxon>Acanthomorphata</taxon>
        <taxon>Ovalentaria</taxon>
        <taxon>Atherinomorphae</taxon>
        <taxon>Atheriniformes</taxon>
        <taxon>Atherinopsidae</taxon>
        <taxon>Menidiinae</taxon>
        <taxon>Menidia</taxon>
    </lineage>
</organism>
<dbReference type="EMBL" id="CAJRST010007779">
    <property type="protein sequence ID" value="CAG5896793.1"/>
    <property type="molecule type" value="Genomic_DNA"/>
</dbReference>
<feature type="transmembrane region" description="Helical" evidence="1">
    <location>
        <begin position="41"/>
        <end position="64"/>
    </location>
</feature>